<protein>
    <recommendedName>
        <fullName evidence="4">Alpha-galactosidase</fullName>
    </recommendedName>
</protein>
<proteinExistence type="predicted"/>
<feature type="signal peptide" evidence="1">
    <location>
        <begin position="1"/>
        <end position="17"/>
    </location>
</feature>
<evidence type="ECO:0000313" key="3">
    <source>
        <dbReference type="Proteomes" id="UP000632339"/>
    </source>
</evidence>
<feature type="chain" id="PRO_5046105276" description="Alpha-galactosidase" evidence="1">
    <location>
        <begin position="18"/>
        <end position="716"/>
    </location>
</feature>
<organism evidence="2 3">
    <name type="scientific">Dyadobacter beijingensis</name>
    <dbReference type="NCBI Taxonomy" id="365489"/>
    <lineage>
        <taxon>Bacteria</taxon>
        <taxon>Pseudomonadati</taxon>
        <taxon>Bacteroidota</taxon>
        <taxon>Cytophagia</taxon>
        <taxon>Cytophagales</taxon>
        <taxon>Spirosomataceae</taxon>
        <taxon>Dyadobacter</taxon>
    </lineage>
</organism>
<reference evidence="3" key="1">
    <citation type="journal article" date="2019" name="Int. J. Syst. Evol. Microbiol.">
        <title>The Global Catalogue of Microorganisms (GCM) 10K type strain sequencing project: providing services to taxonomists for standard genome sequencing and annotation.</title>
        <authorList>
            <consortium name="The Broad Institute Genomics Platform"/>
            <consortium name="The Broad Institute Genome Sequencing Center for Infectious Disease"/>
            <person name="Wu L."/>
            <person name="Ma J."/>
        </authorList>
    </citation>
    <scope>NUCLEOTIDE SEQUENCE [LARGE SCALE GENOMIC DNA]</scope>
    <source>
        <strain evidence="3">CGMCC 1.6375</strain>
    </source>
</reference>
<name>A0ABQ2I228_9BACT</name>
<accession>A0ABQ2I228</accession>
<gene>
    <name evidence="2" type="ORF">GCM10010967_32190</name>
</gene>
<dbReference type="InterPro" id="IPR038417">
    <property type="entry name" value="Alpga-gal_N_sf"/>
</dbReference>
<keyword evidence="3" id="KW-1185">Reference proteome</keyword>
<dbReference type="Proteomes" id="UP000632339">
    <property type="component" value="Unassembled WGS sequence"/>
</dbReference>
<evidence type="ECO:0000256" key="1">
    <source>
        <dbReference type="SAM" id="SignalP"/>
    </source>
</evidence>
<dbReference type="EMBL" id="BMLI01000001">
    <property type="protein sequence ID" value="GGM96194.1"/>
    <property type="molecule type" value="Genomic_DNA"/>
</dbReference>
<dbReference type="RefSeq" id="WP_019942813.1">
    <property type="nucleotide sequence ID" value="NZ_BMLI01000001.1"/>
</dbReference>
<evidence type="ECO:0000313" key="2">
    <source>
        <dbReference type="EMBL" id="GGM96194.1"/>
    </source>
</evidence>
<sequence length="716" mass="81357">MKYLFLAFSLISFFAGAQQAATTDWLIRPEQSRATITRSQDGRDLVLSNGLVRRVFRLQPDLACTEFKNLVTGQQLLRAVKPEARIVLHGVAYPVGGLYGQTENAYLLPQWIDGFKASDSAFHYVDARITPLQPYLKWKTDMWAGSKKNATGSEVTFLFRSSLPALAGVDVRVHYAIFDGIPLISKWVTIDNTGKTDFLVDQIVNEILAVTEEESAVVGKPEEMAKPNGLYVENNFAFNNAMRYQLSDQATHWKVDKRYTSQVNYDYQTPCLLEVHPKIDMGVRLTAGRQLESIRTYELLMDSYDRERKGLAVRKMYRTIAPWTTINPIFMHLVSKNDEQVRTAIDQCAATGYEALILSFGSHCNMEDTTAANLRKWKELSDYAHSKKVLIGSYSLFSSRKISDEDDVINPKTGKPGGAFFGNAPCLGSKWGLAYLARLKKFMSYTGFDMFENDGPYPGDVCASTSHPGHEGLADSQWKQMALQKELYQWCNANGIYVNAPDWYFLDGTNKIGLGYREVNFSLPRDQQKILNRQNIFDATWAETPSMVWGFVPLTKYQGGGPEAVLEPLSEHLDAYEQLMMQYYGAGVQACYRGPRLYDTEETRRTVSNVISWYKKYRDILNADIVHLRRADGRDWDGIMHVSPDLPQKGLVMLYNPTKEPIVRNIKLPVYYTGKHDSVKIRAREGAPQNFKVSRNYEVDYQAEIPAEGYTWLILE</sequence>
<keyword evidence="1" id="KW-0732">Signal</keyword>
<comment type="caution">
    <text evidence="2">The sequence shown here is derived from an EMBL/GenBank/DDBJ whole genome shotgun (WGS) entry which is preliminary data.</text>
</comment>
<dbReference type="Gene3D" id="2.70.98.60">
    <property type="entry name" value="alpha-galactosidase from lactobacil brevis"/>
    <property type="match status" value="1"/>
</dbReference>
<evidence type="ECO:0008006" key="4">
    <source>
        <dbReference type="Google" id="ProtNLM"/>
    </source>
</evidence>